<dbReference type="GO" id="GO:0000976">
    <property type="term" value="F:transcription cis-regulatory region binding"/>
    <property type="evidence" value="ECO:0007669"/>
    <property type="project" value="TreeGrafter"/>
</dbReference>
<dbReference type="InterPro" id="IPR009057">
    <property type="entry name" value="Homeodomain-like_sf"/>
</dbReference>
<sequence>MTEVIASATAPAAVGATKHATKVAAKRDELARAALKTLSELGYARTSLREIAANSEYSHGVLHYYFADRLELIAHCVHLYKAECIASYDDVLRPDDDAAALRLRFAERLAATMEHDLPTHKLWYDLRSQAMFEAALTDDVREIDGSLEAMIWRVVSRYAELAGGTPLLDAAGTYAALDGPFERAVRRRVLGDESAGAVLTAQVFDLLDALVVRASR</sequence>
<dbReference type="Pfam" id="PF00440">
    <property type="entry name" value="TetR_N"/>
    <property type="match status" value="1"/>
</dbReference>
<dbReference type="InterPro" id="IPR050109">
    <property type="entry name" value="HTH-type_TetR-like_transc_reg"/>
</dbReference>
<reference evidence="5" key="1">
    <citation type="submission" date="2016-10" db="EMBL/GenBank/DDBJ databases">
        <authorList>
            <person name="Varghese N."/>
            <person name="Submissions S."/>
        </authorList>
    </citation>
    <scope>NUCLEOTIDE SEQUENCE [LARGE SCALE GENOMIC DNA]</scope>
    <source>
        <strain evidence="5">DSM 44234</strain>
    </source>
</reference>
<dbReference type="Gene3D" id="1.10.357.10">
    <property type="entry name" value="Tetracycline Repressor, domain 2"/>
    <property type="match status" value="1"/>
</dbReference>
<evidence type="ECO:0000259" key="3">
    <source>
        <dbReference type="PROSITE" id="PS50977"/>
    </source>
</evidence>
<dbReference type="PANTHER" id="PTHR30055">
    <property type="entry name" value="HTH-TYPE TRANSCRIPTIONAL REGULATOR RUTR"/>
    <property type="match status" value="1"/>
</dbReference>
<organism evidence="4 5">
    <name type="scientific">Tsukamurella tyrosinosolvens</name>
    <dbReference type="NCBI Taxonomy" id="57704"/>
    <lineage>
        <taxon>Bacteria</taxon>
        <taxon>Bacillati</taxon>
        <taxon>Actinomycetota</taxon>
        <taxon>Actinomycetes</taxon>
        <taxon>Mycobacteriales</taxon>
        <taxon>Tsukamurellaceae</taxon>
        <taxon>Tsukamurella</taxon>
    </lineage>
</organism>
<feature type="domain" description="HTH tetR-type" evidence="3">
    <location>
        <begin position="24"/>
        <end position="84"/>
    </location>
</feature>
<dbReference type="GO" id="GO:0003700">
    <property type="term" value="F:DNA-binding transcription factor activity"/>
    <property type="evidence" value="ECO:0007669"/>
    <property type="project" value="TreeGrafter"/>
</dbReference>
<dbReference type="PROSITE" id="PS50977">
    <property type="entry name" value="HTH_TETR_2"/>
    <property type="match status" value="1"/>
</dbReference>
<proteinExistence type="predicted"/>
<dbReference type="SUPFAM" id="SSF46689">
    <property type="entry name" value="Homeodomain-like"/>
    <property type="match status" value="1"/>
</dbReference>
<accession>A0A1H4I946</accession>
<dbReference type="PANTHER" id="PTHR30055:SF226">
    <property type="entry name" value="HTH-TYPE TRANSCRIPTIONAL REGULATOR PKSA"/>
    <property type="match status" value="1"/>
</dbReference>
<evidence type="ECO:0000313" key="4">
    <source>
        <dbReference type="EMBL" id="SEB30440.1"/>
    </source>
</evidence>
<dbReference type="EMBL" id="FNSA01000001">
    <property type="protein sequence ID" value="SEB30440.1"/>
    <property type="molecule type" value="Genomic_DNA"/>
</dbReference>
<keyword evidence="5" id="KW-1185">Reference proteome</keyword>
<dbReference type="InterPro" id="IPR001647">
    <property type="entry name" value="HTH_TetR"/>
</dbReference>
<keyword evidence="1 2" id="KW-0238">DNA-binding</keyword>
<dbReference type="AlphaFoldDB" id="A0A1H4I946"/>
<evidence type="ECO:0000256" key="2">
    <source>
        <dbReference type="PROSITE-ProRule" id="PRU00335"/>
    </source>
</evidence>
<gene>
    <name evidence="4" type="ORF">SAMN04489793_0119</name>
</gene>
<evidence type="ECO:0000256" key="1">
    <source>
        <dbReference type="ARBA" id="ARBA00023125"/>
    </source>
</evidence>
<evidence type="ECO:0000313" key="5">
    <source>
        <dbReference type="Proteomes" id="UP000182241"/>
    </source>
</evidence>
<dbReference type="RefSeq" id="WP_225536117.1">
    <property type="nucleotide sequence ID" value="NZ_CBDRGN010000002.1"/>
</dbReference>
<name>A0A1H4I946_TSUTY</name>
<dbReference type="GeneID" id="300996303"/>
<protein>
    <submittedName>
        <fullName evidence="4">Regulatory protein, tetR family</fullName>
    </submittedName>
</protein>
<dbReference type="STRING" id="57704.SAMN04489793_0119"/>
<dbReference type="Proteomes" id="UP000182241">
    <property type="component" value="Unassembled WGS sequence"/>
</dbReference>
<feature type="DNA-binding region" description="H-T-H motif" evidence="2">
    <location>
        <begin position="47"/>
        <end position="66"/>
    </location>
</feature>